<dbReference type="InterPro" id="IPR050195">
    <property type="entry name" value="Primate_lentivir_Gag_pol-like"/>
</dbReference>
<evidence type="ECO:0000313" key="8">
    <source>
        <dbReference type="Proteomes" id="UP000585317"/>
    </source>
</evidence>
<dbReference type="InterPro" id="IPR008916">
    <property type="entry name" value="Retrov_capsid_C"/>
</dbReference>
<gene>
    <name evidence="7" type="primary">Ervk8</name>
    <name evidence="7" type="ORF">HIRRUS_R12943</name>
</gene>
<organism evidence="7 8">
    <name type="scientific">Hirundo rustica</name>
    <name type="common">Barn swallow</name>
    <dbReference type="NCBI Taxonomy" id="43150"/>
    <lineage>
        <taxon>Eukaryota</taxon>
        <taxon>Metazoa</taxon>
        <taxon>Chordata</taxon>
        <taxon>Craniata</taxon>
        <taxon>Vertebrata</taxon>
        <taxon>Euteleostomi</taxon>
        <taxon>Archelosauria</taxon>
        <taxon>Archosauria</taxon>
        <taxon>Dinosauria</taxon>
        <taxon>Saurischia</taxon>
        <taxon>Theropoda</taxon>
        <taxon>Coelurosauria</taxon>
        <taxon>Aves</taxon>
        <taxon>Neognathae</taxon>
        <taxon>Neoaves</taxon>
        <taxon>Telluraves</taxon>
        <taxon>Australaves</taxon>
        <taxon>Passeriformes</taxon>
        <taxon>Sylvioidea</taxon>
        <taxon>Hirundinidae</taxon>
        <taxon>Hirundo</taxon>
    </lineage>
</organism>
<keyword evidence="2 4" id="KW-0863">Zinc-finger</keyword>
<dbReference type="GO" id="GO:0003676">
    <property type="term" value="F:nucleic acid binding"/>
    <property type="evidence" value="ECO:0007669"/>
    <property type="project" value="InterPro"/>
</dbReference>
<dbReference type="InterPro" id="IPR036875">
    <property type="entry name" value="Znf_CCHC_sf"/>
</dbReference>
<dbReference type="Gene3D" id="1.10.1200.30">
    <property type="match status" value="1"/>
</dbReference>
<accession>A0A7L4EA90</accession>
<reference evidence="7 8" key="1">
    <citation type="submission" date="2019-09" db="EMBL/GenBank/DDBJ databases">
        <title>Bird 10,000 Genomes (B10K) Project - Family phase.</title>
        <authorList>
            <person name="Zhang G."/>
        </authorList>
    </citation>
    <scope>NUCLEOTIDE SEQUENCE [LARGE SCALE GENOMIC DNA]</scope>
    <source>
        <strain evidence="7">B10K-DU-001-67</strain>
        <tissue evidence="7">Muscle</tissue>
    </source>
</reference>
<dbReference type="Gene3D" id="4.10.60.10">
    <property type="entry name" value="Zinc finger, CCHC-type"/>
    <property type="match status" value="1"/>
</dbReference>
<dbReference type="InterPro" id="IPR001878">
    <property type="entry name" value="Znf_CCHC"/>
</dbReference>
<dbReference type="PANTHER" id="PTHR40389:SF3">
    <property type="entry name" value="IGE-BINDING PROTEIN"/>
    <property type="match status" value="1"/>
</dbReference>
<sequence length="400" mass="43420">VPGAESDLAEAMARERREIWTALARQGMEKGDADLLTAAQETLAFPVIFTPNAQGSHNAQVQNLDWKMLAQLRATVENYGLTSEPVKQMFDYMFNAQTLLPSDIKGIAKLIYTPHQRLLFEAQWREEAALSANLPRAQGDPLARLTIEELMGQGNFMRVEHQAALGPEKIREAAQIAKRAMDKIKAPGGVPIYMGIKQGREEPLGTFVDKVMEALSKAGVPDHMQDALLKQCILQNGNSNTRTLINSIPGDWRVQDLLDKAASMPIGSQVFLVNALQKIGEGLKEQAIGSQNQVMAALGPLQAAATHPRSNTAGNTRMKCYRCGNVGHIRRECGATGVWCGKCRSNTHNSIACRGKQGNSWKSANSSGRAGTQMAAAVAGPPNNSNQQPTGASAWTWQPQ</sequence>
<name>A0A7L4EA90_HIRRU</name>
<feature type="non-terminal residue" evidence="7">
    <location>
        <position position="400"/>
    </location>
</feature>
<proteinExistence type="predicted"/>
<dbReference type="AlphaFoldDB" id="A0A7L4EA90"/>
<dbReference type="Pfam" id="PF19317">
    <property type="entry name" value="Gag_p24_C"/>
    <property type="match status" value="1"/>
</dbReference>
<dbReference type="Pfam" id="PF00607">
    <property type="entry name" value="Gag_p24"/>
    <property type="match status" value="1"/>
</dbReference>
<dbReference type="SMART" id="SM00343">
    <property type="entry name" value="ZnF_C2HC"/>
    <property type="match status" value="1"/>
</dbReference>
<dbReference type="EMBL" id="VZZX01003798">
    <property type="protein sequence ID" value="NXW71418.1"/>
    <property type="molecule type" value="Genomic_DNA"/>
</dbReference>
<feature type="region of interest" description="Disordered" evidence="5">
    <location>
        <begin position="355"/>
        <end position="400"/>
    </location>
</feature>
<dbReference type="GO" id="GO:0016032">
    <property type="term" value="P:viral process"/>
    <property type="evidence" value="ECO:0007669"/>
    <property type="project" value="InterPro"/>
</dbReference>
<keyword evidence="3" id="KW-0862">Zinc</keyword>
<dbReference type="PANTHER" id="PTHR40389">
    <property type="entry name" value="ENDOGENOUS RETROVIRUS GROUP K MEMBER 24 GAG POLYPROTEIN-RELATED"/>
    <property type="match status" value="1"/>
</dbReference>
<evidence type="ECO:0000313" key="7">
    <source>
        <dbReference type="EMBL" id="NXW71418.1"/>
    </source>
</evidence>
<evidence type="ECO:0000256" key="4">
    <source>
        <dbReference type="PROSITE-ProRule" id="PRU00047"/>
    </source>
</evidence>
<feature type="compositionally biased region" description="Polar residues" evidence="5">
    <location>
        <begin position="357"/>
        <end position="370"/>
    </location>
</feature>
<feature type="compositionally biased region" description="Polar residues" evidence="5">
    <location>
        <begin position="382"/>
        <end position="400"/>
    </location>
</feature>
<evidence type="ECO:0000256" key="2">
    <source>
        <dbReference type="ARBA" id="ARBA00022771"/>
    </source>
</evidence>
<comment type="caution">
    <text evidence="7">The sequence shown here is derived from an EMBL/GenBank/DDBJ whole genome shotgun (WGS) entry which is preliminary data.</text>
</comment>
<evidence type="ECO:0000259" key="6">
    <source>
        <dbReference type="PROSITE" id="PS50158"/>
    </source>
</evidence>
<dbReference type="InterPro" id="IPR045345">
    <property type="entry name" value="Gag_p24_C"/>
</dbReference>
<dbReference type="PROSITE" id="PS50158">
    <property type="entry name" value="ZF_CCHC"/>
    <property type="match status" value="1"/>
</dbReference>
<dbReference type="SUPFAM" id="SSF47943">
    <property type="entry name" value="Retrovirus capsid protein, N-terminal core domain"/>
    <property type="match status" value="1"/>
</dbReference>
<evidence type="ECO:0000256" key="5">
    <source>
        <dbReference type="SAM" id="MobiDB-lite"/>
    </source>
</evidence>
<protein>
    <submittedName>
        <fullName evidence="7">GAK8 protein</fullName>
    </submittedName>
</protein>
<keyword evidence="1" id="KW-0479">Metal-binding</keyword>
<dbReference type="InterPro" id="IPR008919">
    <property type="entry name" value="Retrov_capsid_N"/>
</dbReference>
<dbReference type="Gene3D" id="1.10.375.10">
    <property type="entry name" value="Human Immunodeficiency Virus Type 1 Capsid Protein"/>
    <property type="match status" value="1"/>
</dbReference>
<feature type="non-terminal residue" evidence="7">
    <location>
        <position position="1"/>
    </location>
</feature>
<evidence type="ECO:0000256" key="1">
    <source>
        <dbReference type="ARBA" id="ARBA00022723"/>
    </source>
</evidence>
<evidence type="ECO:0000256" key="3">
    <source>
        <dbReference type="ARBA" id="ARBA00022833"/>
    </source>
</evidence>
<dbReference type="Pfam" id="PF00098">
    <property type="entry name" value="zf-CCHC"/>
    <property type="match status" value="1"/>
</dbReference>
<feature type="domain" description="CCHC-type" evidence="6">
    <location>
        <begin position="319"/>
        <end position="333"/>
    </location>
</feature>
<dbReference type="GO" id="GO:0008270">
    <property type="term" value="F:zinc ion binding"/>
    <property type="evidence" value="ECO:0007669"/>
    <property type="project" value="UniProtKB-KW"/>
</dbReference>
<dbReference type="SUPFAM" id="SSF47353">
    <property type="entry name" value="Retrovirus capsid dimerization domain-like"/>
    <property type="match status" value="1"/>
</dbReference>
<dbReference type="SUPFAM" id="SSF57756">
    <property type="entry name" value="Retrovirus zinc finger-like domains"/>
    <property type="match status" value="1"/>
</dbReference>
<dbReference type="Proteomes" id="UP000585317">
    <property type="component" value="Unassembled WGS sequence"/>
</dbReference>